<dbReference type="PANTHER" id="PTHR31528">
    <property type="entry name" value="4-AMINO-5-HYDROXYMETHYL-2-METHYLPYRIMIDINE PHOSPHATE SYNTHASE THI11-RELATED"/>
    <property type="match status" value="1"/>
</dbReference>
<gene>
    <name evidence="3" type="ORF">GPA26_11210</name>
</gene>
<dbReference type="EMBL" id="WTVR01000018">
    <property type="protein sequence ID" value="NMF89042.1"/>
    <property type="molecule type" value="Genomic_DNA"/>
</dbReference>
<keyword evidence="1" id="KW-0732">Signal</keyword>
<dbReference type="SUPFAM" id="SSF53850">
    <property type="entry name" value="Periplasmic binding protein-like II"/>
    <property type="match status" value="1"/>
</dbReference>
<dbReference type="RefSeq" id="WP_169206415.1">
    <property type="nucleotide sequence ID" value="NZ_CP059560.1"/>
</dbReference>
<dbReference type="Pfam" id="PF09084">
    <property type="entry name" value="NMT1"/>
    <property type="match status" value="1"/>
</dbReference>
<evidence type="ECO:0000313" key="3">
    <source>
        <dbReference type="EMBL" id="NMF89042.1"/>
    </source>
</evidence>
<protein>
    <submittedName>
        <fullName evidence="3">ABC transporter substrate-binding protein</fullName>
    </submittedName>
</protein>
<evidence type="ECO:0000259" key="2">
    <source>
        <dbReference type="Pfam" id="PF09084"/>
    </source>
</evidence>
<evidence type="ECO:0000313" key="4">
    <source>
        <dbReference type="Proteomes" id="UP000652074"/>
    </source>
</evidence>
<dbReference type="Gene3D" id="3.40.190.10">
    <property type="entry name" value="Periplasmic binding protein-like II"/>
    <property type="match status" value="2"/>
</dbReference>
<accession>A0ABX1MM55</accession>
<feature type="signal peptide" evidence="1">
    <location>
        <begin position="1"/>
        <end position="26"/>
    </location>
</feature>
<dbReference type="Proteomes" id="UP000652074">
    <property type="component" value="Unassembled WGS sequence"/>
</dbReference>
<comment type="caution">
    <text evidence="3">The sequence shown here is derived from an EMBL/GenBank/DDBJ whole genome shotgun (WGS) entry which is preliminary data.</text>
</comment>
<dbReference type="PANTHER" id="PTHR31528:SF15">
    <property type="entry name" value="RIBOFLAVIN-BINDING PROTEIN RIBY"/>
    <property type="match status" value="1"/>
</dbReference>
<proteinExistence type="predicted"/>
<dbReference type="InterPro" id="IPR027939">
    <property type="entry name" value="NMT1/THI5"/>
</dbReference>
<name>A0ABX1MM55_9RHOO</name>
<feature type="chain" id="PRO_5047229687" evidence="1">
    <location>
        <begin position="27"/>
        <end position="330"/>
    </location>
</feature>
<evidence type="ECO:0000256" key="1">
    <source>
        <dbReference type="SAM" id="SignalP"/>
    </source>
</evidence>
<reference evidence="3 4" key="1">
    <citation type="submission" date="2019-12" db="EMBL/GenBank/DDBJ databases">
        <title>Comparative genomics gives insights into the taxonomy of the Azoarcus-Aromatoleum group and reveals separate origins of nif in the plant-associated Azoarcus and non-plant-associated Aromatoleum sub-groups.</title>
        <authorList>
            <person name="Lafos M."/>
            <person name="Maluk M."/>
            <person name="Batista M."/>
            <person name="Junghare M."/>
            <person name="Carmona M."/>
            <person name="Faoro H."/>
            <person name="Cruz L.M."/>
            <person name="Battistoni F."/>
            <person name="De Souza E."/>
            <person name="Pedrosa F."/>
            <person name="Chen W.-M."/>
            <person name="Poole P.S."/>
            <person name="Dixon R.A."/>
            <person name="James E.K."/>
        </authorList>
    </citation>
    <scope>NUCLEOTIDE SEQUENCE [LARGE SCALE GENOMIC DNA]</scope>
    <source>
        <strain evidence="3 4">ToN1</strain>
    </source>
</reference>
<sequence length="330" mass="34241">MTSNLRKLAGSAFAAASLATTLPAAAVAKENITYLLPAPPTLPAFAPWIVAKQNGYYDAAGLNVTFVAARGGVDVAKQIGSGNAIVGGAIGDTPIIVRANGVPVRAVAVLGGGSLTMIAATKASGVNNVKDLVGKTMTVMSYADTTYYALLGSLKLAGLDKQKVSVQASGPAGVWQMLAGGQAAAMAGVPDWVVSAQEAGGDIHLLPAEQQFKSMAQAILASDEAIRKQPELLRKLVQATLHGMKDIMEDPTAAAKSFAAAVPSYQGKEATLVAIFRLYGKHVYPGQDTLGLIDAARLKEVQDFYLAEGIVPRATPVEDLYTNQFVKTGQ</sequence>
<keyword evidence="4" id="KW-1185">Reference proteome</keyword>
<dbReference type="InterPro" id="IPR015168">
    <property type="entry name" value="SsuA/THI5"/>
</dbReference>
<organism evidence="3 4">
    <name type="scientific">Aromatoleum petrolei</name>
    <dbReference type="NCBI Taxonomy" id="76116"/>
    <lineage>
        <taxon>Bacteria</taxon>
        <taxon>Pseudomonadati</taxon>
        <taxon>Pseudomonadota</taxon>
        <taxon>Betaproteobacteria</taxon>
        <taxon>Rhodocyclales</taxon>
        <taxon>Rhodocyclaceae</taxon>
        <taxon>Aromatoleum</taxon>
    </lineage>
</organism>
<feature type="domain" description="SsuA/THI5-like" evidence="2">
    <location>
        <begin position="43"/>
        <end position="254"/>
    </location>
</feature>